<dbReference type="EMBL" id="CAJPDQ010000005">
    <property type="protein sequence ID" value="CAF9909808.1"/>
    <property type="molecule type" value="Genomic_DNA"/>
</dbReference>
<sequence>MRVERRMTEAGRSHAIVLSEIWDVLGPFQIGTREATWGADPLESHGGFSQLSPDTKFYPSSLGPKGRVGWSKLTATPLKEVQLFGNAAKLITQFQNIDWPALRAVYGWAALQWQAWIRGTLTIQSSESMTVKIYLPAILEVEIDGQRHFGGDLFSYRNAPLILCLGPGDHTLNIRVVRDVRASGGTGEPSVEFEVRVEQIEPGLILDPNKALFPDFVKEHGYAGRVCCIPVQNTGRDWLDVVNIVVDNPNSSAEFFLQDRSLVSIAPGQTKAINIGFSVGEKSETIRVQLSFTYLWRGSATTVNSDSFVFQGTERQLFEPHKMVFKRPNGTISYAVVNSPPSAKIVHCDKDDALPVLAVLHGAGVEAESQQTRDMLKEMGDITGWVIIPTGGTLWSGDDWHTWGLADVEAAIAAIPEYAHNVNWDGPKVDLQNLYVAGHSNGGQGTWHMLTHIPDRICAAAAVSGYLSIQKYVPYSIWNEFDPKISGILHGSLTAYRHELLMDNISGIFVQQQHGDRDDNVPPIHSRRMYQLLQESGSDPRYHELPGEGHWSLDTMATPVLKSFYTQIGQDFSRHDRVSTKFSLVIPSTGEPIGSRSGIVVDQLHHLGQLGRINGERDTKEMWSMKTSNILRFHLGSEDYLGSYPKIISIDGQEFALESASSHNTVMFLLENCSRWIVSSLLLLRANTYEDQKAPSPEWRSLSERSGPQYGTINAILRTRSELQVQYEPDSSLPVAVQISRNLYQYYGANCNVVPKNHAPLADGNVISVVIGKGDLQKNEQVFMSNPRYPIEVCDQGIKIRTRSGSERLYPDHSGLGAIFLVPRTEERLHLVVWGGDLKGAQQAARLAPTLTGVGQPDFVILGHDCPWQGAGGVLAMGFLEHDWTISESAYIS</sequence>
<dbReference type="Proteomes" id="UP000664169">
    <property type="component" value="Unassembled WGS sequence"/>
</dbReference>
<dbReference type="GO" id="GO:0006508">
    <property type="term" value="P:proteolysis"/>
    <property type="evidence" value="ECO:0007669"/>
    <property type="project" value="InterPro"/>
</dbReference>
<name>A0A8H3ESV2_9LECA</name>
<dbReference type="AlphaFoldDB" id="A0A8H3ESV2"/>
<dbReference type="InterPro" id="IPR050955">
    <property type="entry name" value="Plant_Biomass_Hydrol_Est"/>
</dbReference>
<dbReference type="GO" id="GO:0008236">
    <property type="term" value="F:serine-type peptidase activity"/>
    <property type="evidence" value="ECO:0007669"/>
    <property type="project" value="InterPro"/>
</dbReference>
<evidence type="ECO:0000256" key="1">
    <source>
        <dbReference type="ARBA" id="ARBA00022729"/>
    </source>
</evidence>
<gene>
    <name evidence="3" type="ORF">GOMPHAMPRED_006871</name>
</gene>
<dbReference type="Gene3D" id="3.40.50.1820">
    <property type="entry name" value="alpha/beta hydrolase"/>
    <property type="match status" value="1"/>
</dbReference>
<evidence type="ECO:0000259" key="2">
    <source>
        <dbReference type="Pfam" id="PF00326"/>
    </source>
</evidence>
<dbReference type="Pfam" id="PF00326">
    <property type="entry name" value="Peptidase_S9"/>
    <property type="match status" value="1"/>
</dbReference>
<evidence type="ECO:0000313" key="4">
    <source>
        <dbReference type="Proteomes" id="UP000664169"/>
    </source>
</evidence>
<organism evidence="3 4">
    <name type="scientific">Gomphillus americanus</name>
    <dbReference type="NCBI Taxonomy" id="1940652"/>
    <lineage>
        <taxon>Eukaryota</taxon>
        <taxon>Fungi</taxon>
        <taxon>Dikarya</taxon>
        <taxon>Ascomycota</taxon>
        <taxon>Pezizomycotina</taxon>
        <taxon>Lecanoromycetes</taxon>
        <taxon>OSLEUM clade</taxon>
        <taxon>Ostropomycetidae</taxon>
        <taxon>Ostropales</taxon>
        <taxon>Graphidaceae</taxon>
        <taxon>Gomphilloideae</taxon>
        <taxon>Gomphillus</taxon>
    </lineage>
</organism>
<dbReference type="InterPro" id="IPR001375">
    <property type="entry name" value="Peptidase_S9_cat"/>
</dbReference>
<dbReference type="PANTHER" id="PTHR43037">
    <property type="entry name" value="UNNAMED PRODUCT-RELATED"/>
    <property type="match status" value="1"/>
</dbReference>
<feature type="domain" description="Peptidase S9 prolyl oligopeptidase catalytic" evidence="2">
    <location>
        <begin position="391"/>
        <end position="553"/>
    </location>
</feature>
<dbReference type="SUPFAM" id="SSF53474">
    <property type="entry name" value="alpha/beta-Hydrolases"/>
    <property type="match status" value="1"/>
</dbReference>
<accession>A0A8H3ESV2</accession>
<keyword evidence="4" id="KW-1185">Reference proteome</keyword>
<reference evidence="3" key="1">
    <citation type="submission" date="2021-03" db="EMBL/GenBank/DDBJ databases">
        <authorList>
            <person name="Tagirdzhanova G."/>
        </authorList>
    </citation>
    <scope>NUCLEOTIDE SEQUENCE</scope>
</reference>
<evidence type="ECO:0000313" key="3">
    <source>
        <dbReference type="EMBL" id="CAF9909808.1"/>
    </source>
</evidence>
<keyword evidence="1" id="KW-0732">Signal</keyword>
<dbReference type="InterPro" id="IPR029058">
    <property type="entry name" value="AB_hydrolase_fold"/>
</dbReference>
<dbReference type="PANTHER" id="PTHR43037:SF4">
    <property type="entry name" value="PEPTIDASE S9 PROLYL OLIGOPEPTIDASE CATALYTIC DOMAIN-CONTAINING PROTEIN"/>
    <property type="match status" value="1"/>
</dbReference>
<comment type="caution">
    <text evidence="3">The sequence shown here is derived from an EMBL/GenBank/DDBJ whole genome shotgun (WGS) entry which is preliminary data.</text>
</comment>
<protein>
    <recommendedName>
        <fullName evidence="2">Peptidase S9 prolyl oligopeptidase catalytic domain-containing protein</fullName>
    </recommendedName>
</protein>
<proteinExistence type="predicted"/>
<dbReference type="OrthoDB" id="449091at2759"/>